<dbReference type="Gene3D" id="1.20.200.10">
    <property type="entry name" value="Fumarase/aspartase (Central domain)"/>
    <property type="match status" value="1"/>
</dbReference>
<accession>A0A7Z1AW85</accession>
<dbReference type="OrthoDB" id="9806955at2"/>
<evidence type="ECO:0000313" key="3">
    <source>
        <dbReference type="Proteomes" id="UP000185696"/>
    </source>
</evidence>
<keyword evidence="1" id="KW-0456">Lyase</keyword>
<proteinExistence type="predicted"/>
<dbReference type="GO" id="GO:0016841">
    <property type="term" value="F:ammonia-lyase activity"/>
    <property type="evidence" value="ECO:0007669"/>
    <property type="project" value="InterPro"/>
</dbReference>
<dbReference type="Pfam" id="PF00221">
    <property type="entry name" value="Lyase_aromatic"/>
    <property type="match status" value="1"/>
</dbReference>
<dbReference type="InterPro" id="IPR024083">
    <property type="entry name" value="Fumarase/histidase_N"/>
</dbReference>
<evidence type="ECO:0008006" key="4">
    <source>
        <dbReference type="Google" id="ProtNLM"/>
    </source>
</evidence>
<dbReference type="Proteomes" id="UP000185696">
    <property type="component" value="Unassembled WGS sequence"/>
</dbReference>
<name>A0A7Z1AW85_9PSEU</name>
<dbReference type="InterPro" id="IPR008948">
    <property type="entry name" value="L-Aspartase-like"/>
</dbReference>
<dbReference type="AlphaFoldDB" id="A0A7Z1AW85"/>
<dbReference type="PROSITE" id="PS00488">
    <property type="entry name" value="PAL_HISTIDASE"/>
    <property type="match status" value="1"/>
</dbReference>
<comment type="caution">
    <text evidence="2">The sequence shown here is derived from an EMBL/GenBank/DDBJ whole genome shotgun (WGS) entry which is preliminary data.</text>
</comment>
<evidence type="ECO:0000313" key="2">
    <source>
        <dbReference type="EMBL" id="OLF07357.1"/>
    </source>
</evidence>
<evidence type="ECO:0000256" key="1">
    <source>
        <dbReference type="ARBA" id="ARBA00023239"/>
    </source>
</evidence>
<gene>
    <name evidence="2" type="ORF">BLA60_27695</name>
</gene>
<dbReference type="InterPro" id="IPR001106">
    <property type="entry name" value="Aromatic_Lyase"/>
</dbReference>
<sequence>MRCDSVAEVIAEAGWKGHLSLSARERAAMSRGRADLAEIAAHRPVYGISRGFGPLAEYAADPDAWTQGTGLINHLTVGQGPPLPPVVTRLAVWLRLRGMRLGHSGVDLRTWELLAEQWNAGFTPVVPRDGSLSASGDLVPLAHAAQAAAGQRQAWTRTGDQWRPEPAADVLRELGLTPVCWETRSALAFVNGTSAALARALVNHSRLTALARFAAAATGRLATLLGSVGAPFRAEIATVRGHDGHRVAADLIRAEHVEPAEPGGRPFQEAYSLRCAPQVIGAVLDQVRLQEGVLVTEAAGCTDNPVVVDGRVHHGGNFHAAPVALVSEVHAVCVQQVAFLVERQLAMVLNPHRNGGLSPLLAHDAGRTSGFAGVQIAATSHLAAIRQRAYPASCTPVPTNLDNQDHVPMALNGANTVAEMLDRAWWIAASLGHALAWTHRLRPRDSTPLWADLADDTPDLTTDRPMADAVVDLAARLEEIFGDQEVS</sequence>
<dbReference type="SUPFAM" id="SSF48557">
    <property type="entry name" value="L-aspartase-like"/>
    <property type="match status" value="1"/>
</dbReference>
<reference evidence="2 3" key="1">
    <citation type="submission" date="2016-12" db="EMBL/GenBank/DDBJ databases">
        <title>The draft genome sequence of Actinophytocola xinjiangensis.</title>
        <authorList>
            <person name="Wang W."/>
            <person name="Yuan L."/>
        </authorList>
    </citation>
    <scope>NUCLEOTIDE SEQUENCE [LARGE SCALE GENOMIC DNA]</scope>
    <source>
        <strain evidence="2 3">CGMCC 4.4663</strain>
    </source>
</reference>
<dbReference type="EMBL" id="MSIF01000016">
    <property type="protein sequence ID" value="OLF07357.1"/>
    <property type="molecule type" value="Genomic_DNA"/>
</dbReference>
<keyword evidence="3" id="KW-1185">Reference proteome</keyword>
<dbReference type="InterPro" id="IPR022313">
    <property type="entry name" value="Phe/His_NH3-lyase_AS"/>
</dbReference>
<dbReference type="PANTHER" id="PTHR10362">
    <property type="entry name" value="HISTIDINE AMMONIA-LYASE"/>
    <property type="match status" value="1"/>
</dbReference>
<dbReference type="RefSeq" id="WP_075135949.1">
    <property type="nucleotide sequence ID" value="NZ_MSIF01000016.1"/>
</dbReference>
<protein>
    <recommendedName>
        <fullName evidence="4">Histidine ammonia-lyase</fullName>
    </recommendedName>
</protein>
<dbReference type="Gene3D" id="1.10.275.10">
    <property type="entry name" value="Fumarase/aspartase (N-terminal domain)"/>
    <property type="match status" value="1"/>
</dbReference>
<organism evidence="2 3">
    <name type="scientific">Actinophytocola xinjiangensis</name>
    <dbReference type="NCBI Taxonomy" id="485602"/>
    <lineage>
        <taxon>Bacteria</taxon>
        <taxon>Bacillati</taxon>
        <taxon>Actinomycetota</taxon>
        <taxon>Actinomycetes</taxon>
        <taxon>Pseudonocardiales</taxon>
        <taxon>Pseudonocardiaceae</taxon>
    </lineage>
</organism>